<dbReference type="Gene3D" id="3.90.640.10">
    <property type="entry name" value="Actin, Chain A, domain 4"/>
    <property type="match status" value="1"/>
</dbReference>
<dbReference type="PANTHER" id="PTHR45639">
    <property type="entry name" value="HSC70CB, ISOFORM G-RELATED"/>
    <property type="match status" value="1"/>
</dbReference>
<feature type="compositionally biased region" description="Acidic residues" evidence="4">
    <location>
        <begin position="117"/>
        <end position="131"/>
    </location>
</feature>
<dbReference type="PANTHER" id="PTHR45639:SF3">
    <property type="entry name" value="HYPOXIA UP-REGULATED PROTEIN 1"/>
    <property type="match status" value="1"/>
</dbReference>
<dbReference type="Gene3D" id="1.20.1250.20">
    <property type="entry name" value="MFS general substrate transporter like domains"/>
    <property type="match status" value="1"/>
</dbReference>
<keyword evidence="5" id="KW-0812">Transmembrane</keyword>
<organism evidence="6 7">
    <name type="scientific">Protea cynaroides</name>
    <dbReference type="NCBI Taxonomy" id="273540"/>
    <lineage>
        <taxon>Eukaryota</taxon>
        <taxon>Viridiplantae</taxon>
        <taxon>Streptophyta</taxon>
        <taxon>Embryophyta</taxon>
        <taxon>Tracheophyta</taxon>
        <taxon>Spermatophyta</taxon>
        <taxon>Magnoliopsida</taxon>
        <taxon>Proteales</taxon>
        <taxon>Proteaceae</taxon>
        <taxon>Protea</taxon>
    </lineage>
</organism>
<keyword evidence="2" id="KW-0067">ATP-binding</keyword>
<dbReference type="InterPro" id="IPR043129">
    <property type="entry name" value="ATPase_NBD"/>
</dbReference>
<proteinExistence type="predicted"/>
<dbReference type="Gene3D" id="3.30.30.30">
    <property type="match status" value="1"/>
</dbReference>
<reference evidence="6" key="1">
    <citation type="journal article" date="2023" name="Plant J.">
        <title>The genome of the king protea, Protea cynaroides.</title>
        <authorList>
            <person name="Chang J."/>
            <person name="Duong T.A."/>
            <person name="Schoeman C."/>
            <person name="Ma X."/>
            <person name="Roodt D."/>
            <person name="Barker N."/>
            <person name="Li Z."/>
            <person name="Van de Peer Y."/>
            <person name="Mizrachi E."/>
        </authorList>
    </citation>
    <scope>NUCLEOTIDE SEQUENCE</scope>
    <source>
        <tissue evidence="6">Young leaves</tissue>
    </source>
</reference>
<dbReference type="EMBL" id="JAMYWD010000001">
    <property type="protein sequence ID" value="KAJ4981998.1"/>
    <property type="molecule type" value="Genomic_DNA"/>
</dbReference>
<dbReference type="GO" id="GO:0005524">
    <property type="term" value="F:ATP binding"/>
    <property type="evidence" value="ECO:0007669"/>
    <property type="project" value="UniProtKB-KW"/>
</dbReference>
<comment type="caution">
    <text evidence="6">The sequence shown here is derived from an EMBL/GenBank/DDBJ whole genome shotgun (WGS) entry which is preliminary data.</text>
</comment>
<sequence length="884" mass="99439">MKEESKVRSDYLFLDSVKRCAKIISECDLCEGGSVDSDVSSWIDLGSEPRNGDDARGDVKSAADEIADLVTGLKQALQQGDNPTTAQGIEEKPQQKETLQQESLVNPAPTNSANSEVEFETDEEESSDDSETQTPTKIQSCRDSSLCYNCIEQLAPRSHCKSRQLFLLMYDELLGLFNWSDHFLELSKFWIPKDFLKFALLHNNTSLDLSRSTMWLKFCLAVLILSNVAVSLESAVSSIDLDSKWMKAAIVNVKPGQSLISVPINEMSKKKSRVLVAFQGGNHLLGEEAARIIARYPDKVFLQVRDIIRKPLKYVKGIIDFHCLPFDLVEDSRGAAAIRIDDGYSAEELVAMFISYGNNLADFHSMLPIKDAVITVPLCLGQAERKGLLQAAKLAVIKVLLLINEHSGTALQYGIDKNFANESTHVIFYDMGSSGTYAALVHFFAYSAKEYGKTDVVNQFQVKDVRWNTTLGGQRMELRLVEDFVDDFSYQVGNGVDVRKFPKATVKLKKQVKRTKEFECEGERLSFIYAQEGSLLLFVAIHFSRASSGPWKNHVVEQSNQGTGTNVISGKETDRIEASKFLEELFDQDTVLQHLGWIVDIDHQAYCIVNFVISFSFGIGSIPWVLMLVSIKGLAGSVSTLCNWVITMVHLPLNWSRGGTFTLYIAVNVFSLAFVTPWVRTTKEKTFKEAQWPNFSSDDTLIMDARFLFDQMHERDIISWNTRSSGYARNRMMEDVLDRVGRMSEWDVISWNTMVTVFLQHGDVVCPIDFALVPGLVLNGELDAAAPAPMAILSYRSLRKQGHWTSQALVQWDSFLLEEASWHHIALLCRQQPQLNLEDKVLGEEDGNVMRHPFLKSVKESTEHMEVLRVMPMWQISLLAVDNG</sequence>
<feature type="compositionally biased region" description="Polar residues" evidence="4">
    <location>
        <begin position="77"/>
        <end position="87"/>
    </location>
</feature>
<keyword evidence="3" id="KW-0143">Chaperone</keyword>
<feature type="transmembrane region" description="Helical" evidence="5">
    <location>
        <begin position="634"/>
        <end position="655"/>
    </location>
</feature>
<evidence type="ECO:0000256" key="2">
    <source>
        <dbReference type="ARBA" id="ARBA00022840"/>
    </source>
</evidence>
<keyword evidence="1" id="KW-0547">Nucleotide-binding</keyword>
<feature type="transmembrane region" description="Helical" evidence="5">
    <location>
        <begin position="661"/>
        <end position="679"/>
    </location>
</feature>
<gene>
    <name evidence="6" type="ORF">NE237_032835</name>
</gene>
<dbReference type="InterPro" id="IPR013126">
    <property type="entry name" value="Hsp_70_fam"/>
</dbReference>
<dbReference type="InterPro" id="IPR036259">
    <property type="entry name" value="MFS_trans_sf"/>
</dbReference>
<dbReference type="AlphaFoldDB" id="A0A9Q0L3S4"/>
<evidence type="ECO:0000256" key="3">
    <source>
        <dbReference type="ARBA" id="ARBA00023186"/>
    </source>
</evidence>
<dbReference type="GO" id="GO:0030968">
    <property type="term" value="P:endoplasmic reticulum unfolded protein response"/>
    <property type="evidence" value="ECO:0007669"/>
    <property type="project" value="TreeGrafter"/>
</dbReference>
<feature type="compositionally biased region" description="Polar residues" evidence="4">
    <location>
        <begin position="96"/>
        <end position="114"/>
    </location>
</feature>
<evidence type="ECO:0000313" key="6">
    <source>
        <dbReference type="EMBL" id="KAJ4981998.1"/>
    </source>
</evidence>
<evidence type="ECO:0000256" key="5">
    <source>
        <dbReference type="SAM" id="Phobius"/>
    </source>
</evidence>
<dbReference type="Gene3D" id="3.30.420.40">
    <property type="match status" value="2"/>
</dbReference>
<dbReference type="Gene3D" id="1.25.40.10">
    <property type="entry name" value="Tetratricopeptide repeat domain"/>
    <property type="match status" value="1"/>
</dbReference>
<evidence type="ECO:0000256" key="4">
    <source>
        <dbReference type="SAM" id="MobiDB-lite"/>
    </source>
</evidence>
<dbReference type="SUPFAM" id="SSF53067">
    <property type="entry name" value="Actin-like ATPase domain"/>
    <property type="match status" value="2"/>
</dbReference>
<keyword evidence="7" id="KW-1185">Reference proteome</keyword>
<name>A0A9Q0L3S4_9MAGN</name>
<accession>A0A9Q0L3S4</accession>
<keyword evidence="5" id="KW-1133">Transmembrane helix</keyword>
<evidence type="ECO:0000256" key="1">
    <source>
        <dbReference type="ARBA" id="ARBA00022741"/>
    </source>
</evidence>
<dbReference type="GO" id="GO:0034663">
    <property type="term" value="C:endoplasmic reticulum chaperone complex"/>
    <property type="evidence" value="ECO:0007669"/>
    <property type="project" value="TreeGrafter"/>
</dbReference>
<dbReference type="OrthoDB" id="10262720at2759"/>
<feature type="region of interest" description="Disordered" evidence="4">
    <location>
        <begin position="77"/>
        <end position="137"/>
    </location>
</feature>
<dbReference type="GO" id="GO:0140662">
    <property type="term" value="F:ATP-dependent protein folding chaperone"/>
    <property type="evidence" value="ECO:0007669"/>
    <property type="project" value="InterPro"/>
</dbReference>
<dbReference type="Proteomes" id="UP001141806">
    <property type="component" value="Unassembled WGS sequence"/>
</dbReference>
<keyword evidence="5" id="KW-0472">Membrane</keyword>
<protein>
    <submittedName>
        <fullName evidence="6">Uncharacterized protein</fullName>
    </submittedName>
</protein>
<dbReference type="Pfam" id="PF00012">
    <property type="entry name" value="HSP70"/>
    <property type="match status" value="1"/>
</dbReference>
<evidence type="ECO:0000313" key="7">
    <source>
        <dbReference type="Proteomes" id="UP001141806"/>
    </source>
</evidence>
<dbReference type="InterPro" id="IPR011990">
    <property type="entry name" value="TPR-like_helical_dom_sf"/>
</dbReference>